<dbReference type="AlphaFoldDB" id="A0A1H1H8E0"/>
<organism evidence="2 3">
    <name type="scientific">Thermostaphylospora chromogena</name>
    <dbReference type="NCBI Taxonomy" id="35622"/>
    <lineage>
        <taxon>Bacteria</taxon>
        <taxon>Bacillati</taxon>
        <taxon>Actinomycetota</taxon>
        <taxon>Actinomycetes</taxon>
        <taxon>Streptosporangiales</taxon>
        <taxon>Thermomonosporaceae</taxon>
        <taxon>Thermostaphylospora</taxon>
    </lineage>
</organism>
<protein>
    <submittedName>
        <fullName evidence="2">Putative ABC transport system ATP-binding protein</fullName>
    </submittedName>
</protein>
<reference evidence="2 3" key="1">
    <citation type="submission" date="2016-10" db="EMBL/GenBank/DDBJ databases">
        <authorList>
            <person name="de Groot N.N."/>
        </authorList>
    </citation>
    <scope>NUCLEOTIDE SEQUENCE [LARGE SCALE GENOMIC DNA]</scope>
    <source>
        <strain evidence="2 3">DSM 43794</strain>
    </source>
</reference>
<proteinExistence type="predicted"/>
<feature type="domain" description="ABC transporter" evidence="1">
    <location>
        <begin position="3"/>
        <end position="231"/>
    </location>
</feature>
<dbReference type="Gene3D" id="3.40.50.300">
    <property type="entry name" value="P-loop containing nucleotide triphosphate hydrolases"/>
    <property type="match status" value="1"/>
</dbReference>
<evidence type="ECO:0000259" key="1">
    <source>
        <dbReference type="PROSITE" id="PS50893"/>
    </source>
</evidence>
<keyword evidence="2" id="KW-0067">ATP-binding</keyword>
<dbReference type="InterPro" id="IPR003439">
    <property type="entry name" value="ABC_transporter-like_ATP-bd"/>
</dbReference>
<dbReference type="OrthoDB" id="3266715at2"/>
<dbReference type="PANTHER" id="PTHR24220:SF685">
    <property type="entry name" value="ABC TRANSPORTER RELATED"/>
    <property type="match status" value="1"/>
</dbReference>
<evidence type="ECO:0000313" key="3">
    <source>
        <dbReference type="Proteomes" id="UP000217103"/>
    </source>
</evidence>
<dbReference type="STRING" id="35622.SAMN04489764_4147"/>
<keyword evidence="3" id="KW-1185">Reference proteome</keyword>
<dbReference type="GO" id="GO:0022857">
    <property type="term" value="F:transmembrane transporter activity"/>
    <property type="evidence" value="ECO:0007669"/>
    <property type="project" value="TreeGrafter"/>
</dbReference>
<evidence type="ECO:0000313" key="2">
    <source>
        <dbReference type="EMBL" id="SDR21621.1"/>
    </source>
</evidence>
<dbReference type="InterPro" id="IPR027417">
    <property type="entry name" value="P-loop_NTPase"/>
</dbReference>
<dbReference type="InterPro" id="IPR015854">
    <property type="entry name" value="ABC_transpr_LolD-like"/>
</dbReference>
<dbReference type="RefSeq" id="WP_093261171.1">
    <property type="nucleotide sequence ID" value="NZ_FNKK01000002.1"/>
</dbReference>
<dbReference type="GO" id="GO:0016887">
    <property type="term" value="F:ATP hydrolysis activity"/>
    <property type="evidence" value="ECO:0007669"/>
    <property type="project" value="InterPro"/>
</dbReference>
<gene>
    <name evidence="2" type="ORF">SAMN04489764_4147</name>
</gene>
<accession>A0A1H1H8E0</accession>
<dbReference type="PROSITE" id="PS50893">
    <property type="entry name" value="ABC_TRANSPORTER_2"/>
    <property type="match status" value="1"/>
</dbReference>
<name>A0A1H1H8E0_9ACTN</name>
<dbReference type="GO" id="GO:0005886">
    <property type="term" value="C:plasma membrane"/>
    <property type="evidence" value="ECO:0007669"/>
    <property type="project" value="TreeGrafter"/>
</dbReference>
<dbReference type="Proteomes" id="UP000217103">
    <property type="component" value="Unassembled WGS sequence"/>
</dbReference>
<dbReference type="GO" id="GO:0005524">
    <property type="term" value="F:ATP binding"/>
    <property type="evidence" value="ECO:0007669"/>
    <property type="project" value="UniProtKB-KW"/>
</dbReference>
<dbReference type="Pfam" id="PF00005">
    <property type="entry name" value="ABC_tran"/>
    <property type="match status" value="1"/>
</dbReference>
<keyword evidence="2" id="KW-0547">Nucleotide-binding</keyword>
<dbReference type="SUPFAM" id="SSF52540">
    <property type="entry name" value="P-loop containing nucleoside triphosphate hydrolases"/>
    <property type="match status" value="1"/>
</dbReference>
<dbReference type="EMBL" id="FNKK01000002">
    <property type="protein sequence ID" value="SDR21621.1"/>
    <property type="molecule type" value="Genomic_DNA"/>
</dbReference>
<dbReference type="PANTHER" id="PTHR24220">
    <property type="entry name" value="IMPORT ATP-BINDING PROTEIN"/>
    <property type="match status" value="1"/>
</dbReference>
<sequence length="232" mass="24325">MSIAVELDQVTCRDADQALNGVSVAVPAGKLTIVTGSGRNLFMRVATGLSAPEFGTVRLGGRVLTGLNASARARVRRERAGMMLEPELLTAATVRDNILLPLRLAGRPAGSGLLAETAAFTGVADLLARPAHDLTGEQRRRVALARALITDPAAVFAFDPTSGLPEDDARKLTALLRAVVTRRAGTVVAATRDPHLAGSGDRLVVVHGGQTVEEIGPENVARAVRRMSTREG</sequence>